<keyword evidence="2" id="KW-0520">NAD</keyword>
<dbReference type="InterPro" id="IPR013328">
    <property type="entry name" value="6PGD_dom2"/>
</dbReference>
<dbReference type="Pfam" id="PF01232">
    <property type="entry name" value="Mannitol_dh"/>
    <property type="match status" value="1"/>
</dbReference>
<name>A0AAV5NT45_9VIBR</name>
<dbReference type="InterPro" id="IPR050988">
    <property type="entry name" value="Mannitol_DH/Oxidoreductase"/>
</dbReference>
<dbReference type="GO" id="GO:0019594">
    <property type="term" value="P:mannitol metabolic process"/>
    <property type="evidence" value="ECO:0007669"/>
    <property type="project" value="InterPro"/>
</dbReference>
<accession>A0AAV5NT45</accession>
<feature type="domain" description="Mannitol dehydrogenase C-terminal" evidence="4">
    <location>
        <begin position="268"/>
        <end position="457"/>
    </location>
</feature>
<dbReference type="PROSITE" id="PS00974">
    <property type="entry name" value="MANNITOL_DHGENASE"/>
    <property type="match status" value="1"/>
</dbReference>
<dbReference type="PANTHER" id="PTHR43362">
    <property type="entry name" value="MANNITOL DEHYDROGENASE DSF1-RELATED"/>
    <property type="match status" value="1"/>
</dbReference>
<dbReference type="Pfam" id="PF08125">
    <property type="entry name" value="Mannitol_dh_C"/>
    <property type="match status" value="1"/>
</dbReference>
<dbReference type="PRINTS" id="PR00084">
    <property type="entry name" value="MTLDHDRGNASE"/>
</dbReference>
<organism evidence="5 6">
    <name type="scientific">Vibrio penaeicida</name>
    <dbReference type="NCBI Taxonomy" id="104609"/>
    <lineage>
        <taxon>Bacteria</taxon>
        <taxon>Pseudomonadati</taxon>
        <taxon>Pseudomonadota</taxon>
        <taxon>Gammaproteobacteria</taxon>
        <taxon>Vibrionales</taxon>
        <taxon>Vibrionaceae</taxon>
        <taxon>Vibrio</taxon>
    </lineage>
</organism>
<feature type="domain" description="Mannitol dehydrogenase N-terminal" evidence="3">
    <location>
        <begin position="12"/>
        <end position="259"/>
    </location>
</feature>
<evidence type="ECO:0000313" key="5">
    <source>
        <dbReference type="EMBL" id="GLQ73719.1"/>
    </source>
</evidence>
<dbReference type="InterPro" id="IPR013131">
    <property type="entry name" value="Mannitol_DH_N"/>
</dbReference>
<evidence type="ECO:0000313" key="6">
    <source>
        <dbReference type="Proteomes" id="UP001156690"/>
    </source>
</evidence>
<comment type="caution">
    <text evidence="5">The sequence shown here is derived from an EMBL/GenBank/DDBJ whole genome shotgun (WGS) entry which is preliminary data.</text>
</comment>
<dbReference type="RefSeq" id="WP_126608470.1">
    <property type="nucleotide sequence ID" value="NZ_AP025144.1"/>
</dbReference>
<dbReference type="InterPro" id="IPR023027">
    <property type="entry name" value="Mannitol_DH_CS"/>
</dbReference>
<reference evidence="6" key="1">
    <citation type="journal article" date="2019" name="Int. J. Syst. Evol. Microbiol.">
        <title>The Global Catalogue of Microorganisms (GCM) 10K type strain sequencing project: providing services to taxonomists for standard genome sequencing and annotation.</title>
        <authorList>
            <consortium name="The Broad Institute Genomics Platform"/>
            <consortium name="The Broad Institute Genome Sequencing Center for Infectious Disease"/>
            <person name="Wu L."/>
            <person name="Ma J."/>
        </authorList>
    </citation>
    <scope>NUCLEOTIDE SEQUENCE [LARGE SCALE GENOMIC DNA]</scope>
    <source>
        <strain evidence="6">NBRC 15640</strain>
    </source>
</reference>
<dbReference type="InterPro" id="IPR000669">
    <property type="entry name" value="Mannitol_DH"/>
</dbReference>
<dbReference type="InterPro" id="IPR013118">
    <property type="entry name" value="Mannitol_DH_C"/>
</dbReference>
<dbReference type="InterPro" id="IPR036291">
    <property type="entry name" value="NAD(P)-bd_dom_sf"/>
</dbReference>
<dbReference type="InterPro" id="IPR008927">
    <property type="entry name" value="6-PGluconate_DH-like_C_sf"/>
</dbReference>
<keyword evidence="6" id="KW-1185">Reference proteome</keyword>
<evidence type="ECO:0000256" key="1">
    <source>
        <dbReference type="ARBA" id="ARBA00023002"/>
    </source>
</evidence>
<dbReference type="PANTHER" id="PTHR43362:SF1">
    <property type="entry name" value="MANNITOL DEHYDROGENASE 2-RELATED"/>
    <property type="match status" value="1"/>
</dbReference>
<sequence>MSSEIVKSIPTKIVHLGFGAFYRAHQAVYSHEAMDAKDPWGTCVVSLFSGQPMISALTEQNYQYSVIAKGDGGANITKIQSISNALHPMIHGKDVILDTMASIDTHIISLTITEKGYCIEPHSRQLDTSDPLILHDLAKPSAPRSAIGYIVESLTRRFERNLGGVTVLSCDNIPNNGEAVQNAVTQFAELISPEFALWIDREVTFPSSMVDRITPAVTNETQQEIDRIVGEHDSCGIITEPFSQWVIEDNFRYGRPTWEIAGAQFVEDVTPYEDMKLRMLNGAHSFIAYLGYLAGYKTVAETIQDKDFEIAVRRLMTSQAQTLQMPQHELDVYKESLIERFRNTQLKHKTWQIAMDGSQKLPQRILRPMELRLQADQDCDDYYLAIAAWIRYVGGVDDNGERFEVKDPKSAQFDTIYKSTQPNNLVEQFIQVEDVFGAQLIQNDTAVARIKNAYESIVQHGAKNTLKRFNVS</sequence>
<evidence type="ECO:0000259" key="4">
    <source>
        <dbReference type="Pfam" id="PF08125"/>
    </source>
</evidence>
<proteinExistence type="predicted"/>
<dbReference type="Proteomes" id="UP001156690">
    <property type="component" value="Unassembled WGS sequence"/>
</dbReference>
<evidence type="ECO:0000256" key="2">
    <source>
        <dbReference type="ARBA" id="ARBA00023027"/>
    </source>
</evidence>
<keyword evidence="1" id="KW-0560">Oxidoreductase</keyword>
<dbReference type="EMBL" id="BSNX01000037">
    <property type="protein sequence ID" value="GLQ73719.1"/>
    <property type="molecule type" value="Genomic_DNA"/>
</dbReference>
<dbReference type="SUPFAM" id="SSF51735">
    <property type="entry name" value="NAD(P)-binding Rossmann-fold domains"/>
    <property type="match status" value="1"/>
</dbReference>
<dbReference type="Gene3D" id="1.10.1040.10">
    <property type="entry name" value="N-(1-d-carboxylethyl)-l-norvaline Dehydrogenase, domain 2"/>
    <property type="match status" value="1"/>
</dbReference>
<dbReference type="GO" id="GO:0016616">
    <property type="term" value="F:oxidoreductase activity, acting on the CH-OH group of donors, NAD or NADP as acceptor"/>
    <property type="evidence" value="ECO:0007669"/>
    <property type="project" value="TreeGrafter"/>
</dbReference>
<gene>
    <name evidence="5" type="primary">yeiQ</name>
    <name evidence="5" type="ORF">GCM10007932_30790</name>
</gene>
<dbReference type="AlphaFoldDB" id="A0AAV5NT45"/>
<dbReference type="Gene3D" id="3.40.50.720">
    <property type="entry name" value="NAD(P)-binding Rossmann-like Domain"/>
    <property type="match status" value="1"/>
</dbReference>
<protein>
    <submittedName>
        <fullName evidence="5">Oxidoreductase</fullName>
    </submittedName>
</protein>
<evidence type="ECO:0000259" key="3">
    <source>
        <dbReference type="Pfam" id="PF01232"/>
    </source>
</evidence>
<dbReference type="SUPFAM" id="SSF48179">
    <property type="entry name" value="6-phosphogluconate dehydrogenase C-terminal domain-like"/>
    <property type="match status" value="1"/>
</dbReference>